<dbReference type="Proteomes" id="UP000032266">
    <property type="component" value="Chromosome"/>
</dbReference>
<keyword evidence="5 8" id="KW-0378">Hydrolase</keyword>
<feature type="domain" description="Acylphosphatase-like" evidence="7">
    <location>
        <begin position="6"/>
        <end position="93"/>
    </location>
</feature>
<feature type="active site" evidence="5">
    <location>
        <position position="39"/>
    </location>
</feature>
<dbReference type="AlphaFoldDB" id="A0A0C5VWE7"/>
<dbReference type="KEGG" id="gsn:YC6258_05610"/>
<evidence type="ECO:0000256" key="1">
    <source>
        <dbReference type="ARBA" id="ARBA00005614"/>
    </source>
</evidence>
<comment type="catalytic activity">
    <reaction evidence="4 5">
        <text>an acyl phosphate + H2O = a carboxylate + phosphate + H(+)</text>
        <dbReference type="Rhea" id="RHEA:14965"/>
        <dbReference type="ChEBI" id="CHEBI:15377"/>
        <dbReference type="ChEBI" id="CHEBI:15378"/>
        <dbReference type="ChEBI" id="CHEBI:29067"/>
        <dbReference type="ChEBI" id="CHEBI:43474"/>
        <dbReference type="ChEBI" id="CHEBI:59918"/>
        <dbReference type="EC" id="3.6.1.7"/>
    </reaction>
</comment>
<evidence type="ECO:0000256" key="6">
    <source>
        <dbReference type="RuleBase" id="RU004168"/>
    </source>
</evidence>
<dbReference type="EC" id="3.6.1.7" evidence="2 5"/>
<reference evidence="8 9" key="1">
    <citation type="submission" date="2014-01" db="EMBL/GenBank/DDBJ databases">
        <title>Full genme sequencing of cellulolytic bacterium Gynuella sunshinyii YC6258T gen. nov., sp. nov.</title>
        <authorList>
            <person name="Khan H."/>
            <person name="Chung E.J."/>
            <person name="Chung Y.R."/>
        </authorList>
    </citation>
    <scope>NUCLEOTIDE SEQUENCE [LARGE SCALE GENOMIC DNA]</scope>
    <source>
        <strain evidence="8 9">YC6258</strain>
    </source>
</reference>
<evidence type="ECO:0000313" key="9">
    <source>
        <dbReference type="Proteomes" id="UP000032266"/>
    </source>
</evidence>
<dbReference type="InterPro" id="IPR036046">
    <property type="entry name" value="Acylphosphatase-like_dom_sf"/>
</dbReference>
<dbReference type="InterPro" id="IPR020456">
    <property type="entry name" value="Acylphosphatase"/>
</dbReference>
<evidence type="ECO:0000259" key="7">
    <source>
        <dbReference type="PROSITE" id="PS51160"/>
    </source>
</evidence>
<dbReference type="HOGENOM" id="CLU_141932_1_3_6"/>
<gene>
    <name evidence="8" type="ORF">YC6258_05610</name>
</gene>
<dbReference type="SUPFAM" id="SSF54975">
    <property type="entry name" value="Acylphosphatase/BLUF domain-like"/>
    <property type="match status" value="1"/>
</dbReference>
<dbReference type="NCBIfam" id="NF011000">
    <property type="entry name" value="PRK14426.1"/>
    <property type="match status" value="1"/>
</dbReference>
<dbReference type="Pfam" id="PF00708">
    <property type="entry name" value="Acylphosphatase"/>
    <property type="match status" value="1"/>
</dbReference>
<dbReference type="OrthoDB" id="5295388at2"/>
<dbReference type="Gene3D" id="3.30.70.100">
    <property type="match status" value="1"/>
</dbReference>
<protein>
    <recommendedName>
        <fullName evidence="3 5">acylphosphatase</fullName>
        <ecNumber evidence="2 5">3.6.1.7</ecNumber>
    </recommendedName>
</protein>
<evidence type="ECO:0000256" key="4">
    <source>
        <dbReference type="ARBA" id="ARBA00047645"/>
    </source>
</evidence>
<dbReference type="PANTHER" id="PTHR47268:SF4">
    <property type="entry name" value="ACYLPHOSPHATASE"/>
    <property type="match status" value="1"/>
</dbReference>
<dbReference type="PATRIC" id="fig|1445510.3.peg.5575"/>
<proteinExistence type="inferred from homology"/>
<evidence type="ECO:0000256" key="5">
    <source>
        <dbReference type="PROSITE-ProRule" id="PRU00520"/>
    </source>
</evidence>
<dbReference type="RefSeq" id="WP_044619341.1">
    <property type="nucleotide sequence ID" value="NZ_CP007142.1"/>
</dbReference>
<dbReference type="InterPro" id="IPR001792">
    <property type="entry name" value="Acylphosphatase-like_dom"/>
</dbReference>
<evidence type="ECO:0000256" key="3">
    <source>
        <dbReference type="ARBA" id="ARBA00015991"/>
    </source>
</evidence>
<feature type="active site" evidence="5">
    <location>
        <position position="21"/>
    </location>
</feature>
<evidence type="ECO:0000313" key="8">
    <source>
        <dbReference type="EMBL" id="AJQ97638.1"/>
    </source>
</evidence>
<keyword evidence="9" id="KW-1185">Reference proteome</keyword>
<sequence>MSQMKSVRVLVTGRVQGVGFRYSTKQMAASLGITGHARNLADGRVEVEAHGSPTEIAQLLTWLRQGSEYARVEHLQTEEITGTVPAADRFITL</sequence>
<dbReference type="PROSITE" id="PS00150">
    <property type="entry name" value="ACYLPHOSPHATASE_1"/>
    <property type="match status" value="1"/>
</dbReference>
<name>A0A0C5VWE7_9GAMM</name>
<dbReference type="STRING" id="1445510.YC6258_05610"/>
<accession>A0A0C5VWE7</accession>
<dbReference type="EMBL" id="CP007142">
    <property type="protein sequence ID" value="AJQ97638.1"/>
    <property type="molecule type" value="Genomic_DNA"/>
</dbReference>
<comment type="similarity">
    <text evidence="1 6">Belongs to the acylphosphatase family.</text>
</comment>
<dbReference type="PROSITE" id="PS51160">
    <property type="entry name" value="ACYLPHOSPHATASE_3"/>
    <property type="match status" value="1"/>
</dbReference>
<dbReference type="GO" id="GO:0003998">
    <property type="term" value="F:acylphosphatase activity"/>
    <property type="evidence" value="ECO:0007669"/>
    <property type="project" value="UniProtKB-EC"/>
</dbReference>
<dbReference type="PANTHER" id="PTHR47268">
    <property type="entry name" value="ACYLPHOSPHATASE"/>
    <property type="match status" value="1"/>
</dbReference>
<organism evidence="8 9">
    <name type="scientific">Gynuella sunshinyii YC6258</name>
    <dbReference type="NCBI Taxonomy" id="1445510"/>
    <lineage>
        <taxon>Bacteria</taxon>
        <taxon>Pseudomonadati</taxon>
        <taxon>Pseudomonadota</taxon>
        <taxon>Gammaproteobacteria</taxon>
        <taxon>Oceanospirillales</taxon>
        <taxon>Saccharospirillaceae</taxon>
        <taxon>Gynuella</taxon>
    </lineage>
</organism>
<evidence type="ECO:0000256" key="2">
    <source>
        <dbReference type="ARBA" id="ARBA00012150"/>
    </source>
</evidence>
<dbReference type="InterPro" id="IPR017968">
    <property type="entry name" value="Acylphosphatase_CS"/>
</dbReference>